<sequence length="348" mass="34699">MTAAGHGSRVMVLRAGPYSRRITLRTVLVMGVLAALIPVSLVLALTLGPGGVPLGSVFYALTPDAATADRLVFEWRAARALGAVLFGVSLGISGAIFQTLTRNPLGSPDIIGLNAGAYTGVVGVILLGGSGFAATAAGALGGGLLAAACVYLLAFRQGIHGFRLIIVGIAVGAILSALTSWFSVKADLDVALRAAIWGAGSLFGLTWEPLGAAAAAALLLLAALVPAARMLPQFALGDEAAASLGLRVERAKALLVLLGVGFTALVTAVAGPISFIALAAPQIARRLVGGGDGAGLAASGLVGGVLLAGADLAAQYLLPGIKLPVGAITVVIGGGYLLWLLFRESGRS</sequence>
<feature type="transmembrane region" description="Helical" evidence="8">
    <location>
        <begin position="214"/>
        <end position="235"/>
    </location>
</feature>
<organism evidence="9 10">
    <name type="scientific">Arthrobacter woluwensis</name>
    <dbReference type="NCBI Taxonomy" id="156980"/>
    <lineage>
        <taxon>Bacteria</taxon>
        <taxon>Bacillati</taxon>
        <taxon>Actinomycetota</taxon>
        <taxon>Actinomycetes</taxon>
        <taxon>Micrococcales</taxon>
        <taxon>Micrococcaceae</taxon>
        <taxon>Arthrobacter</taxon>
    </lineage>
</organism>
<evidence type="ECO:0000256" key="2">
    <source>
        <dbReference type="ARBA" id="ARBA00007935"/>
    </source>
</evidence>
<evidence type="ECO:0000256" key="1">
    <source>
        <dbReference type="ARBA" id="ARBA00004651"/>
    </source>
</evidence>
<keyword evidence="5 8" id="KW-0812">Transmembrane</keyword>
<evidence type="ECO:0000256" key="6">
    <source>
        <dbReference type="ARBA" id="ARBA00022989"/>
    </source>
</evidence>
<feature type="transmembrane region" description="Helical" evidence="8">
    <location>
        <begin position="27"/>
        <end position="47"/>
    </location>
</feature>
<protein>
    <submittedName>
        <fullName evidence="9">Iron complex transport system permease protein</fullName>
    </submittedName>
</protein>
<comment type="subcellular location">
    <subcellularLocation>
        <location evidence="1">Cell membrane</location>
        <topology evidence="1">Multi-pass membrane protein</topology>
    </subcellularLocation>
</comment>
<dbReference type="PANTHER" id="PTHR30472:SF24">
    <property type="entry name" value="FERRIC ENTEROBACTIN TRANSPORT SYSTEM PERMEASE PROTEIN FEPG"/>
    <property type="match status" value="1"/>
</dbReference>
<comment type="similarity">
    <text evidence="2">Belongs to the binding-protein-dependent transport system permease family. FecCD subfamily.</text>
</comment>
<reference evidence="9 10" key="1">
    <citation type="submission" date="2016-10" db="EMBL/GenBank/DDBJ databases">
        <authorList>
            <person name="de Groot N.N."/>
        </authorList>
    </citation>
    <scope>NUCLEOTIDE SEQUENCE [LARGE SCALE GENOMIC DNA]</scope>
    <source>
        <strain evidence="9 10">DSM 10495</strain>
    </source>
</reference>
<proteinExistence type="inferred from homology"/>
<dbReference type="InterPro" id="IPR037294">
    <property type="entry name" value="ABC_BtuC-like"/>
</dbReference>
<dbReference type="GO" id="GO:0022857">
    <property type="term" value="F:transmembrane transporter activity"/>
    <property type="evidence" value="ECO:0007669"/>
    <property type="project" value="InterPro"/>
</dbReference>
<dbReference type="CDD" id="cd06550">
    <property type="entry name" value="TM_ABC_iron-siderophores_like"/>
    <property type="match status" value="1"/>
</dbReference>
<accession>A0A1H4PA52</accession>
<feature type="transmembrane region" description="Helical" evidence="8">
    <location>
        <begin position="255"/>
        <end position="281"/>
    </location>
</feature>
<feature type="transmembrane region" description="Helical" evidence="8">
    <location>
        <begin position="77"/>
        <end position="97"/>
    </location>
</feature>
<keyword evidence="10" id="KW-1185">Reference proteome</keyword>
<gene>
    <name evidence="9" type="ORF">SAMN04489745_1908</name>
</gene>
<evidence type="ECO:0000313" key="10">
    <source>
        <dbReference type="Proteomes" id="UP000182652"/>
    </source>
</evidence>
<evidence type="ECO:0000256" key="8">
    <source>
        <dbReference type="SAM" id="Phobius"/>
    </source>
</evidence>
<name>A0A1H4PA52_9MICC</name>
<feature type="transmembrane region" description="Helical" evidence="8">
    <location>
        <begin position="323"/>
        <end position="342"/>
    </location>
</feature>
<feature type="transmembrane region" description="Helical" evidence="8">
    <location>
        <begin position="162"/>
        <end position="184"/>
    </location>
</feature>
<feature type="transmembrane region" description="Helical" evidence="8">
    <location>
        <begin position="133"/>
        <end position="155"/>
    </location>
</feature>
<dbReference type="EMBL" id="FNSN01000003">
    <property type="protein sequence ID" value="SEC03872.1"/>
    <property type="molecule type" value="Genomic_DNA"/>
</dbReference>
<dbReference type="GO" id="GO:0033214">
    <property type="term" value="P:siderophore-iron import into cell"/>
    <property type="evidence" value="ECO:0007669"/>
    <property type="project" value="TreeGrafter"/>
</dbReference>
<dbReference type="Pfam" id="PF01032">
    <property type="entry name" value="FecCD"/>
    <property type="match status" value="1"/>
</dbReference>
<dbReference type="Proteomes" id="UP000182652">
    <property type="component" value="Unassembled WGS sequence"/>
</dbReference>
<dbReference type="SUPFAM" id="SSF81345">
    <property type="entry name" value="ABC transporter involved in vitamin B12 uptake, BtuC"/>
    <property type="match status" value="1"/>
</dbReference>
<keyword evidence="4" id="KW-1003">Cell membrane</keyword>
<dbReference type="InterPro" id="IPR000522">
    <property type="entry name" value="ABC_transptr_permease_BtuC"/>
</dbReference>
<dbReference type="STRING" id="156980.SAMN04489745_1908"/>
<dbReference type="Gene3D" id="1.10.3470.10">
    <property type="entry name" value="ABC transporter involved in vitamin B12 uptake, BtuC"/>
    <property type="match status" value="1"/>
</dbReference>
<keyword evidence="3" id="KW-0813">Transport</keyword>
<evidence type="ECO:0000256" key="7">
    <source>
        <dbReference type="ARBA" id="ARBA00023136"/>
    </source>
</evidence>
<keyword evidence="7 8" id="KW-0472">Membrane</keyword>
<keyword evidence="6 8" id="KW-1133">Transmembrane helix</keyword>
<dbReference type="GO" id="GO:0005886">
    <property type="term" value="C:plasma membrane"/>
    <property type="evidence" value="ECO:0007669"/>
    <property type="project" value="UniProtKB-SubCell"/>
</dbReference>
<evidence type="ECO:0000313" key="9">
    <source>
        <dbReference type="EMBL" id="SEC03872.1"/>
    </source>
</evidence>
<dbReference type="RefSeq" id="WP_254780538.1">
    <property type="nucleotide sequence ID" value="NZ_FNSN01000003.1"/>
</dbReference>
<feature type="transmembrane region" description="Helical" evidence="8">
    <location>
        <begin position="293"/>
        <end position="317"/>
    </location>
</feature>
<feature type="transmembrane region" description="Helical" evidence="8">
    <location>
        <begin position="109"/>
        <end position="127"/>
    </location>
</feature>
<evidence type="ECO:0000256" key="5">
    <source>
        <dbReference type="ARBA" id="ARBA00022692"/>
    </source>
</evidence>
<dbReference type="AlphaFoldDB" id="A0A1H4PA52"/>
<dbReference type="PANTHER" id="PTHR30472">
    <property type="entry name" value="FERRIC ENTEROBACTIN TRANSPORT SYSTEM PERMEASE PROTEIN"/>
    <property type="match status" value="1"/>
</dbReference>
<evidence type="ECO:0000256" key="3">
    <source>
        <dbReference type="ARBA" id="ARBA00022448"/>
    </source>
</evidence>
<evidence type="ECO:0000256" key="4">
    <source>
        <dbReference type="ARBA" id="ARBA00022475"/>
    </source>
</evidence>